<proteinExistence type="predicted"/>
<organism evidence="1">
    <name type="scientific">Anguilla anguilla</name>
    <name type="common">European freshwater eel</name>
    <name type="synonym">Muraena anguilla</name>
    <dbReference type="NCBI Taxonomy" id="7936"/>
    <lineage>
        <taxon>Eukaryota</taxon>
        <taxon>Metazoa</taxon>
        <taxon>Chordata</taxon>
        <taxon>Craniata</taxon>
        <taxon>Vertebrata</taxon>
        <taxon>Euteleostomi</taxon>
        <taxon>Actinopterygii</taxon>
        <taxon>Neopterygii</taxon>
        <taxon>Teleostei</taxon>
        <taxon>Anguilliformes</taxon>
        <taxon>Anguillidae</taxon>
        <taxon>Anguilla</taxon>
    </lineage>
</organism>
<dbReference type="EMBL" id="GBXM01093770">
    <property type="protein sequence ID" value="JAH14807.1"/>
    <property type="molecule type" value="Transcribed_RNA"/>
</dbReference>
<evidence type="ECO:0000313" key="1">
    <source>
        <dbReference type="EMBL" id="JAH14807.1"/>
    </source>
</evidence>
<accession>A0A0E9QE95</accession>
<reference evidence="1" key="1">
    <citation type="submission" date="2014-11" db="EMBL/GenBank/DDBJ databases">
        <authorList>
            <person name="Amaro Gonzalez C."/>
        </authorList>
    </citation>
    <scope>NUCLEOTIDE SEQUENCE</scope>
</reference>
<reference evidence="1" key="2">
    <citation type="journal article" date="2015" name="Fish Shellfish Immunol.">
        <title>Early steps in the European eel (Anguilla anguilla)-Vibrio vulnificus interaction in the gills: Role of the RtxA13 toxin.</title>
        <authorList>
            <person name="Callol A."/>
            <person name="Pajuelo D."/>
            <person name="Ebbesson L."/>
            <person name="Teles M."/>
            <person name="MacKenzie S."/>
            <person name="Amaro C."/>
        </authorList>
    </citation>
    <scope>NUCLEOTIDE SEQUENCE</scope>
</reference>
<dbReference type="AlphaFoldDB" id="A0A0E9QE95"/>
<protein>
    <submittedName>
        <fullName evidence="1">Uncharacterized protein</fullName>
    </submittedName>
</protein>
<name>A0A0E9QE95_ANGAN</name>
<sequence>MHCLLPVVTVIGGGEEGGQATWGFPGSCLRSVILVHRGHVVELS</sequence>